<keyword evidence="1" id="KW-0067">ATP-binding</keyword>
<organism evidence="1 2">
    <name type="scientific">Miniphocaeibacter halophilus</name>
    <dbReference type="NCBI Taxonomy" id="2931922"/>
    <lineage>
        <taxon>Bacteria</taxon>
        <taxon>Bacillati</taxon>
        <taxon>Bacillota</taxon>
        <taxon>Tissierellia</taxon>
        <taxon>Tissierellales</taxon>
        <taxon>Peptoniphilaceae</taxon>
        <taxon>Miniphocaeibacter</taxon>
    </lineage>
</organism>
<proteinExistence type="predicted"/>
<sequence>MIEVRKVNKTYITGEEKLHVLKDVSFEVHEGEFVGIMGESGSGKSTLMNIIGFMDNKYEGEYLFDGKLTKNENDDKLSHIRNRAVGFVFQNFNLIDNYTVRENVELPLLYAGLTPRKTKKIVLEALESVGIPEKIDKYPTQLSGGQKQRVAIARAIVHNPKFILADEPTGALDSATSREIMEIFKKLNIENKTTVVMVTHDRSLASYCSKVLFMVDGNLEERFDL</sequence>
<protein>
    <submittedName>
        <fullName evidence="1">ABC transporter ATP-binding protein</fullName>
    </submittedName>
</protein>
<evidence type="ECO:0000313" key="1">
    <source>
        <dbReference type="EMBL" id="QQK07347.1"/>
    </source>
</evidence>
<evidence type="ECO:0000313" key="2">
    <source>
        <dbReference type="Proteomes" id="UP000595814"/>
    </source>
</evidence>
<keyword evidence="1" id="KW-0547">Nucleotide-binding</keyword>
<gene>
    <name evidence="1" type="ORF">JFY71_08475</name>
</gene>
<keyword evidence="2" id="KW-1185">Reference proteome</keyword>
<dbReference type="Proteomes" id="UP000595814">
    <property type="component" value="Chromosome"/>
</dbReference>
<dbReference type="EMBL" id="CP066744">
    <property type="protein sequence ID" value="QQK07347.1"/>
    <property type="molecule type" value="Genomic_DNA"/>
</dbReference>
<name>A0AC61MP99_9FIRM</name>
<accession>A0AC61MP99</accession>
<reference evidence="1 2" key="1">
    <citation type="journal article" date="2022" name="Int. J. Syst. Evol. Microbiol.">
        <title>Miniphocaeibacter halophilus sp. nov., an ammonium-tolerant acetate-producing bacterium isolated from a biogas system.</title>
        <authorList>
            <person name="Schnurer A."/>
            <person name="Singh A."/>
            <person name="Bi S."/>
            <person name="Qiao W."/>
            <person name="Westerholm M."/>
        </authorList>
    </citation>
    <scope>NUCLEOTIDE SEQUENCE [LARGE SCALE GENOMIC DNA]</scope>
    <source>
        <strain evidence="1 2">AMB_01</strain>
    </source>
</reference>